<keyword evidence="2" id="KW-1185">Reference proteome</keyword>
<dbReference type="EMBL" id="CP127295">
    <property type="protein sequence ID" value="WIY05526.1"/>
    <property type="molecule type" value="Genomic_DNA"/>
</dbReference>
<dbReference type="RefSeq" id="WP_286001814.1">
    <property type="nucleotide sequence ID" value="NZ_CP127295.1"/>
</dbReference>
<sequence>MAGAAGCAAEPGQAVAVGPEDQLFGNNVAFFGACAFVRGVDVDREHGVPEGPDDRPGGWVGVEDVDGAVEVAGDRVGGVVVVDDDERRTEECLVEA</sequence>
<name>A0A9Y2JXN3_9PSEU</name>
<gene>
    <name evidence="1" type="ORF">QRX60_17365</name>
</gene>
<dbReference type="Proteomes" id="UP001239397">
    <property type="component" value="Chromosome"/>
</dbReference>
<proteinExistence type="predicted"/>
<evidence type="ECO:0000313" key="1">
    <source>
        <dbReference type="EMBL" id="WIY05526.1"/>
    </source>
</evidence>
<accession>A0A9Y2JXN3</accession>
<dbReference type="KEGG" id="amog:QRX60_17365"/>
<protein>
    <submittedName>
        <fullName evidence="1">Uncharacterized protein</fullName>
    </submittedName>
</protein>
<organism evidence="1 2">
    <name type="scientific">Amycolatopsis mongoliensis</name>
    <dbReference type="NCBI Taxonomy" id="715475"/>
    <lineage>
        <taxon>Bacteria</taxon>
        <taxon>Bacillati</taxon>
        <taxon>Actinomycetota</taxon>
        <taxon>Actinomycetes</taxon>
        <taxon>Pseudonocardiales</taxon>
        <taxon>Pseudonocardiaceae</taxon>
        <taxon>Amycolatopsis</taxon>
    </lineage>
</organism>
<dbReference type="AlphaFoldDB" id="A0A9Y2JXN3"/>
<evidence type="ECO:0000313" key="2">
    <source>
        <dbReference type="Proteomes" id="UP001239397"/>
    </source>
</evidence>
<reference evidence="1 2" key="1">
    <citation type="submission" date="2023-06" db="EMBL/GenBank/DDBJ databases">
        <authorList>
            <person name="Oyuntsetseg B."/>
            <person name="Kim S.B."/>
        </authorList>
    </citation>
    <scope>NUCLEOTIDE SEQUENCE [LARGE SCALE GENOMIC DNA]</scope>
    <source>
        <strain evidence="1 2">4-36</strain>
    </source>
</reference>